<organism evidence="1 2">
    <name type="scientific">Pseudomonas putida</name>
    <name type="common">Arthrobacter siderocapsulatus</name>
    <dbReference type="NCBI Taxonomy" id="303"/>
    <lineage>
        <taxon>Bacteria</taxon>
        <taxon>Pseudomonadati</taxon>
        <taxon>Pseudomonadota</taxon>
        <taxon>Gammaproteobacteria</taxon>
        <taxon>Pseudomonadales</taxon>
        <taxon>Pseudomonadaceae</taxon>
        <taxon>Pseudomonas</taxon>
    </lineage>
</organism>
<dbReference type="EMBL" id="RJUR01000011">
    <property type="protein sequence ID" value="ROQ53434.1"/>
    <property type="molecule type" value="Genomic_DNA"/>
</dbReference>
<comment type="caution">
    <text evidence="1">The sequence shown here is derived from an EMBL/GenBank/DDBJ whole genome shotgun (WGS) entry which is preliminary data.</text>
</comment>
<protein>
    <submittedName>
        <fullName evidence="1">Uncharacterized protein</fullName>
    </submittedName>
</protein>
<proteinExistence type="predicted"/>
<dbReference type="Proteomes" id="UP000269115">
    <property type="component" value="Unassembled WGS sequence"/>
</dbReference>
<name>A0A9X8HJV4_PSEPU</name>
<sequence>MPALIPLDPATLPDIATLRQRAKALAMLDAIVSPEWEYRYFSYNASWFDGEEMASMRNGSGDEWFVHFGPFGAAIKGIANESPLAGDSRLVEAVQQQVPPAFAAFLNEAAFSMDWLSYCYWRSPDDAAWQKVAAPNVTTDHLDDGSVEFLALLIGPASGYVEFAQWYYEQAVPLAAVQQLYDHTPLTADLVAALNPQLDFAEAVASAVETGYPCAR</sequence>
<reference evidence="1 2" key="1">
    <citation type="submission" date="2018-11" db="EMBL/GenBank/DDBJ databases">
        <title>Genomic analyses of the natural microbiome of Caenorhabditis elegans.</title>
        <authorList>
            <person name="Samuel B."/>
        </authorList>
    </citation>
    <scope>NUCLEOTIDE SEQUENCE [LARGE SCALE GENOMIC DNA]</scope>
    <source>
        <strain evidence="1 2">BIGb0473</strain>
    </source>
</reference>
<accession>A0A9X8HJV4</accession>
<dbReference type="AlphaFoldDB" id="A0A9X8HJV4"/>
<evidence type="ECO:0000313" key="2">
    <source>
        <dbReference type="Proteomes" id="UP000269115"/>
    </source>
</evidence>
<evidence type="ECO:0000313" key="1">
    <source>
        <dbReference type="EMBL" id="ROQ53434.1"/>
    </source>
</evidence>
<gene>
    <name evidence="1" type="ORF">EDF85_1192</name>
</gene>
<dbReference type="RefSeq" id="WP_123752530.1">
    <property type="nucleotide sequence ID" value="NZ_RJUR01000011.1"/>
</dbReference>